<organism evidence="2 3">
    <name type="scientific">Gallibacter intestinalis</name>
    <dbReference type="NCBI Taxonomy" id="2779356"/>
    <lineage>
        <taxon>Bacteria</taxon>
        <taxon>Bacillati</taxon>
        <taxon>Bacillota</taxon>
        <taxon>Clostridia</taxon>
        <taxon>Eubacteriales</taxon>
        <taxon>Eubacteriaceae</taxon>
        <taxon>Gallibacter</taxon>
    </lineage>
</organism>
<accession>A0ABR9QV49</accession>
<keyword evidence="1" id="KW-0812">Transmembrane</keyword>
<feature type="transmembrane region" description="Helical" evidence="1">
    <location>
        <begin position="58"/>
        <end position="79"/>
    </location>
</feature>
<evidence type="ECO:0008006" key="4">
    <source>
        <dbReference type="Google" id="ProtNLM"/>
    </source>
</evidence>
<feature type="transmembrane region" description="Helical" evidence="1">
    <location>
        <begin position="30"/>
        <end position="46"/>
    </location>
</feature>
<name>A0ABR9QV49_9FIRM</name>
<evidence type="ECO:0000313" key="2">
    <source>
        <dbReference type="EMBL" id="MBE5034748.1"/>
    </source>
</evidence>
<evidence type="ECO:0000313" key="3">
    <source>
        <dbReference type="Proteomes" id="UP001516588"/>
    </source>
</evidence>
<sequence length="463" mass="52614">MKLVDNLYKAILNAMYNHCIVHINEKVKNIICLIAAHCLAAIYIFYRMDISIKDKLNIGSFDIACFIFFMLIILVLFSMKRQITIDEDNKISKIIYCCFAITMLVALIVANPIWEIKVSMLMVIFIFPAFYYISQYSNDYATLVKIIAISFANIGLILHIGNFLLYPYEDTSIAYQAGFANPNTLAMALVPTFLCSIYLFSICNRIKWLYLVIAGYTIGIIMLCEARTSIAVCLISLICWGIYYIIHSSNFEIKRINSLVSVILAICILAAGVFITDKVNVARGTTAINDTIAVEETTIEPAEEANSLEKVITKSEERTGTNLNGFLSGRVELWKYYTKDITAFGHDYDSAKEQRTEDNITLGTHNTLISYLYICGAIPALIMLIIQLLVAGYIIRRIFFKYKTEEIERKNSLPQLDLFIVLIAPAYCLAGLVEELIWVSRWAIAALFFISLAPIFYKRKFKR</sequence>
<feature type="transmembrane region" description="Helical" evidence="1">
    <location>
        <begin position="416"/>
        <end position="433"/>
    </location>
</feature>
<dbReference type="RefSeq" id="WP_226384416.1">
    <property type="nucleotide sequence ID" value="NZ_JADCKA010000001.1"/>
</dbReference>
<feature type="transmembrane region" description="Helical" evidence="1">
    <location>
        <begin position="229"/>
        <end position="246"/>
    </location>
</feature>
<keyword evidence="1" id="KW-1133">Transmembrane helix</keyword>
<reference evidence="2 3" key="1">
    <citation type="submission" date="2020-10" db="EMBL/GenBank/DDBJ databases">
        <title>ChiBAC.</title>
        <authorList>
            <person name="Zenner C."/>
            <person name="Hitch T.C.A."/>
            <person name="Clavel T."/>
        </authorList>
    </citation>
    <scope>NUCLEOTIDE SEQUENCE [LARGE SCALE GENOMIC DNA]</scope>
    <source>
        <strain evidence="2 3">DSM 108706</strain>
    </source>
</reference>
<dbReference type="Proteomes" id="UP001516588">
    <property type="component" value="Unassembled WGS sequence"/>
</dbReference>
<feature type="transmembrane region" description="Helical" evidence="1">
    <location>
        <begin position="208"/>
        <end position="223"/>
    </location>
</feature>
<feature type="transmembrane region" description="Helical" evidence="1">
    <location>
        <begin position="146"/>
        <end position="165"/>
    </location>
</feature>
<protein>
    <recommendedName>
        <fullName evidence="4">O-antigen polymerase</fullName>
    </recommendedName>
</protein>
<gene>
    <name evidence="2" type="ORF">INF20_00395</name>
</gene>
<keyword evidence="3" id="KW-1185">Reference proteome</keyword>
<feature type="transmembrane region" description="Helical" evidence="1">
    <location>
        <begin position="258"/>
        <end position="276"/>
    </location>
</feature>
<evidence type="ECO:0000256" key="1">
    <source>
        <dbReference type="SAM" id="Phobius"/>
    </source>
</evidence>
<feature type="transmembrane region" description="Helical" evidence="1">
    <location>
        <begin position="91"/>
        <end position="110"/>
    </location>
</feature>
<comment type="caution">
    <text evidence="2">The sequence shown here is derived from an EMBL/GenBank/DDBJ whole genome shotgun (WGS) entry which is preliminary data.</text>
</comment>
<feature type="transmembrane region" description="Helical" evidence="1">
    <location>
        <begin position="116"/>
        <end position="134"/>
    </location>
</feature>
<feature type="transmembrane region" description="Helical" evidence="1">
    <location>
        <begin position="185"/>
        <end position="201"/>
    </location>
</feature>
<proteinExistence type="predicted"/>
<feature type="transmembrane region" description="Helical" evidence="1">
    <location>
        <begin position="371"/>
        <end position="395"/>
    </location>
</feature>
<keyword evidence="1" id="KW-0472">Membrane</keyword>
<dbReference type="EMBL" id="JADCKA010000001">
    <property type="protein sequence ID" value="MBE5034748.1"/>
    <property type="molecule type" value="Genomic_DNA"/>
</dbReference>
<feature type="transmembrane region" description="Helical" evidence="1">
    <location>
        <begin position="439"/>
        <end position="457"/>
    </location>
</feature>